<keyword evidence="6" id="KW-1185">Reference proteome</keyword>
<dbReference type="InterPro" id="IPR029058">
    <property type="entry name" value="AB_hydrolase_fold"/>
</dbReference>
<gene>
    <name evidence="5" type="ORF">Q5Y73_00925</name>
</gene>
<organism evidence="5 6">
    <name type="scientific">Chengkuizengella axinellae</name>
    <dbReference type="NCBI Taxonomy" id="3064388"/>
    <lineage>
        <taxon>Bacteria</taxon>
        <taxon>Bacillati</taxon>
        <taxon>Bacillota</taxon>
        <taxon>Bacilli</taxon>
        <taxon>Bacillales</taxon>
        <taxon>Paenibacillaceae</taxon>
        <taxon>Chengkuizengella</taxon>
    </lineage>
</organism>
<dbReference type="InterPro" id="IPR054579">
    <property type="entry name" value="GCE-like_dom"/>
</dbReference>
<sequence length="378" mass="42678">MKDSLTEYLIAASGERKVPDTLYTQKGEKVTAAEQWEQVRRPEVLALFREHVYGVNPVERPDSLSFNIVETKEGMMGGKATRKQVDISFEGPGGKGTIRLLLFVPSKQKKPVPAFLLINKRGLDHMDPEREKRSGYWPAESIVERGYAAAVFWTNDVDPDEHDEFKNGVHGIFDDKERPSNAWGTIGAWAWGASRVMDYLEADSDIDADRVAVAGHSRTGKTALWAGAVDERFAFVISNDSGNTGAAISRGKIGETINQINTKFPHWFNENYKTYNDKEFDLPIDQHMLLSLIAPRSVYVASATEDEWADPKSEFLSLVYATPVYQLYGFNGLGTNQFPQPESPIIGDKMGHHIRIGKHNLTQYDWEQFINFWDQIDK</sequence>
<dbReference type="InterPro" id="IPR050261">
    <property type="entry name" value="FrsA_esterase"/>
</dbReference>
<dbReference type="EMBL" id="JAVAMP010000001">
    <property type="protein sequence ID" value="MDP5272659.1"/>
    <property type="molecule type" value="Genomic_DNA"/>
</dbReference>
<dbReference type="PANTHER" id="PTHR22946">
    <property type="entry name" value="DIENELACTONE HYDROLASE DOMAIN-CONTAINING PROTEIN-RELATED"/>
    <property type="match status" value="1"/>
</dbReference>
<accession>A0ABT9ITI1</accession>
<comment type="caution">
    <text evidence="5">The sequence shown here is derived from an EMBL/GenBank/DDBJ whole genome shotgun (WGS) entry which is preliminary data.</text>
</comment>
<protein>
    <submittedName>
        <fullName evidence="5">Acetylxylan esterase</fullName>
    </submittedName>
</protein>
<dbReference type="PANTHER" id="PTHR22946:SF9">
    <property type="entry name" value="POLYKETIDE TRANSFERASE AF380"/>
    <property type="match status" value="1"/>
</dbReference>
<dbReference type="Gene3D" id="3.40.50.1820">
    <property type="entry name" value="alpha/beta hydrolase"/>
    <property type="match status" value="1"/>
</dbReference>
<evidence type="ECO:0000313" key="6">
    <source>
        <dbReference type="Proteomes" id="UP001231941"/>
    </source>
</evidence>
<name>A0ABT9ITI1_9BACL</name>
<reference evidence="5 6" key="1">
    <citation type="submission" date="2023-08" db="EMBL/GenBank/DDBJ databases">
        <authorList>
            <person name="Park J.-S."/>
        </authorList>
    </citation>
    <scope>NUCLEOTIDE SEQUENCE [LARGE SCALE GENOMIC DNA]</scope>
    <source>
        <strain evidence="5 6">2205SS18-9</strain>
    </source>
</reference>
<evidence type="ECO:0000313" key="5">
    <source>
        <dbReference type="EMBL" id="MDP5272659.1"/>
    </source>
</evidence>
<evidence type="ECO:0000256" key="1">
    <source>
        <dbReference type="ARBA" id="ARBA00022487"/>
    </source>
</evidence>
<keyword evidence="3" id="KW-0378">Hydrolase</keyword>
<dbReference type="Proteomes" id="UP001231941">
    <property type="component" value="Unassembled WGS sequence"/>
</dbReference>
<dbReference type="Pfam" id="PF22244">
    <property type="entry name" value="GCE_fung"/>
    <property type="match status" value="1"/>
</dbReference>
<evidence type="ECO:0000256" key="2">
    <source>
        <dbReference type="ARBA" id="ARBA00022729"/>
    </source>
</evidence>
<evidence type="ECO:0000259" key="4">
    <source>
        <dbReference type="Pfam" id="PF22244"/>
    </source>
</evidence>
<proteinExistence type="predicted"/>
<dbReference type="SUPFAM" id="SSF53474">
    <property type="entry name" value="alpha/beta-Hydrolases"/>
    <property type="match status" value="1"/>
</dbReference>
<feature type="domain" description="4-O-methyl-glucuronoyl methylesterase-like" evidence="4">
    <location>
        <begin position="143"/>
        <end position="329"/>
    </location>
</feature>
<keyword evidence="1" id="KW-0719">Serine esterase</keyword>
<dbReference type="RefSeq" id="WP_305989970.1">
    <property type="nucleotide sequence ID" value="NZ_JAVAMP010000001.1"/>
</dbReference>
<evidence type="ECO:0000256" key="3">
    <source>
        <dbReference type="ARBA" id="ARBA00022801"/>
    </source>
</evidence>
<keyword evidence="2" id="KW-0732">Signal</keyword>